<evidence type="ECO:0000313" key="4">
    <source>
        <dbReference type="Proteomes" id="UP000325081"/>
    </source>
</evidence>
<evidence type="ECO:0000256" key="2">
    <source>
        <dbReference type="SAM" id="SignalP"/>
    </source>
</evidence>
<feature type="region of interest" description="Disordered" evidence="1">
    <location>
        <begin position="77"/>
        <end position="118"/>
    </location>
</feature>
<organism evidence="3 4">
    <name type="scientific">Striga asiatica</name>
    <name type="common">Asiatic witchweed</name>
    <name type="synonym">Buchnera asiatica</name>
    <dbReference type="NCBI Taxonomy" id="4170"/>
    <lineage>
        <taxon>Eukaryota</taxon>
        <taxon>Viridiplantae</taxon>
        <taxon>Streptophyta</taxon>
        <taxon>Embryophyta</taxon>
        <taxon>Tracheophyta</taxon>
        <taxon>Spermatophyta</taxon>
        <taxon>Magnoliopsida</taxon>
        <taxon>eudicotyledons</taxon>
        <taxon>Gunneridae</taxon>
        <taxon>Pentapetalae</taxon>
        <taxon>asterids</taxon>
        <taxon>lamiids</taxon>
        <taxon>Lamiales</taxon>
        <taxon>Orobanchaceae</taxon>
        <taxon>Buchnereae</taxon>
        <taxon>Striga</taxon>
    </lineage>
</organism>
<accession>A0A5A7QGE0</accession>
<evidence type="ECO:0000256" key="1">
    <source>
        <dbReference type="SAM" id="MobiDB-lite"/>
    </source>
</evidence>
<proteinExistence type="predicted"/>
<keyword evidence="2" id="KW-0732">Signal</keyword>
<comment type="caution">
    <text evidence="3">The sequence shown here is derived from an EMBL/GenBank/DDBJ whole genome shotgun (WGS) entry which is preliminary data.</text>
</comment>
<feature type="signal peptide" evidence="2">
    <location>
        <begin position="1"/>
        <end position="18"/>
    </location>
</feature>
<dbReference type="EMBL" id="BKCP01006848">
    <property type="protein sequence ID" value="GER44124.1"/>
    <property type="molecule type" value="Genomic_DNA"/>
</dbReference>
<gene>
    <name evidence="3" type="ORF">STAS_21010</name>
</gene>
<dbReference type="AlphaFoldDB" id="A0A5A7QGE0"/>
<evidence type="ECO:0000313" key="3">
    <source>
        <dbReference type="EMBL" id="GER44124.1"/>
    </source>
</evidence>
<keyword evidence="4" id="KW-1185">Reference proteome</keyword>
<reference evidence="4" key="1">
    <citation type="journal article" date="2019" name="Curr. Biol.">
        <title>Genome Sequence of Striga asiatica Provides Insight into the Evolution of Plant Parasitism.</title>
        <authorList>
            <person name="Yoshida S."/>
            <person name="Kim S."/>
            <person name="Wafula E.K."/>
            <person name="Tanskanen J."/>
            <person name="Kim Y.M."/>
            <person name="Honaas L."/>
            <person name="Yang Z."/>
            <person name="Spallek T."/>
            <person name="Conn C.E."/>
            <person name="Ichihashi Y."/>
            <person name="Cheong K."/>
            <person name="Cui S."/>
            <person name="Der J.P."/>
            <person name="Gundlach H."/>
            <person name="Jiao Y."/>
            <person name="Hori C."/>
            <person name="Ishida J.K."/>
            <person name="Kasahara H."/>
            <person name="Kiba T."/>
            <person name="Kim M.S."/>
            <person name="Koo N."/>
            <person name="Laohavisit A."/>
            <person name="Lee Y.H."/>
            <person name="Lumba S."/>
            <person name="McCourt P."/>
            <person name="Mortimer J.C."/>
            <person name="Mutuku J.M."/>
            <person name="Nomura T."/>
            <person name="Sasaki-Sekimoto Y."/>
            <person name="Seto Y."/>
            <person name="Wang Y."/>
            <person name="Wakatake T."/>
            <person name="Sakakibara H."/>
            <person name="Demura T."/>
            <person name="Yamaguchi S."/>
            <person name="Yoneyama K."/>
            <person name="Manabe R.I."/>
            <person name="Nelson D.C."/>
            <person name="Schulman A.H."/>
            <person name="Timko M.P."/>
            <person name="dePamphilis C.W."/>
            <person name="Choi D."/>
            <person name="Shirasu K."/>
        </authorList>
    </citation>
    <scope>NUCLEOTIDE SEQUENCE [LARGE SCALE GENOMIC DNA]</scope>
    <source>
        <strain evidence="4">cv. UVA1</strain>
    </source>
</reference>
<feature type="chain" id="PRO_5022926568" evidence="2">
    <location>
        <begin position="19"/>
        <end position="150"/>
    </location>
</feature>
<protein>
    <submittedName>
        <fullName evidence="3">Transcription factor SOX-10</fullName>
    </submittedName>
</protein>
<dbReference type="Proteomes" id="UP000325081">
    <property type="component" value="Unassembled WGS sequence"/>
</dbReference>
<sequence length="150" mass="15939">MAAVLGVVFALLINFTVGQNQQRIVGGNIGWTIRLGFPPNLSALSRRAPLTSPTLNSTGNQYYICIFGTHCAQGGQRLSPQQLHQRRRQPTGRQSAGGRASGHDAGRQFSGPSHRPVGAAAGDPWATGFRRRLAGSFFFVLVSAGVVLAV</sequence>
<name>A0A5A7QGE0_STRAF</name>